<evidence type="ECO:0000256" key="3">
    <source>
        <dbReference type="SAM" id="MobiDB-lite"/>
    </source>
</evidence>
<feature type="non-terminal residue" evidence="5">
    <location>
        <position position="1"/>
    </location>
</feature>
<dbReference type="GO" id="GO:0000976">
    <property type="term" value="F:transcription cis-regulatory region binding"/>
    <property type="evidence" value="ECO:0007669"/>
    <property type="project" value="InterPro"/>
</dbReference>
<proteinExistence type="predicted"/>
<evidence type="ECO:0000313" key="5">
    <source>
        <dbReference type="EMBL" id="CAG8729470.1"/>
    </source>
</evidence>
<dbReference type="Gene3D" id="1.20.5.170">
    <property type="match status" value="1"/>
</dbReference>
<feature type="compositionally biased region" description="Low complexity" evidence="3">
    <location>
        <begin position="201"/>
        <end position="212"/>
    </location>
</feature>
<dbReference type="InterPro" id="IPR004827">
    <property type="entry name" value="bZIP"/>
</dbReference>
<dbReference type="SUPFAM" id="SSF57959">
    <property type="entry name" value="Leucine zipper domain"/>
    <property type="match status" value="1"/>
</dbReference>
<feature type="compositionally biased region" description="Basic and acidic residues" evidence="3">
    <location>
        <begin position="240"/>
        <end position="258"/>
    </location>
</feature>
<feature type="compositionally biased region" description="Low complexity" evidence="3">
    <location>
        <begin position="90"/>
        <end position="110"/>
    </location>
</feature>
<comment type="subcellular location">
    <subcellularLocation>
        <location evidence="1">Nucleus</location>
    </subcellularLocation>
</comment>
<dbReference type="Proteomes" id="UP000789342">
    <property type="component" value="Unassembled WGS sequence"/>
</dbReference>
<feature type="compositionally biased region" description="Low complexity" evidence="3">
    <location>
        <begin position="147"/>
        <end position="161"/>
    </location>
</feature>
<evidence type="ECO:0000313" key="6">
    <source>
        <dbReference type="Proteomes" id="UP000789342"/>
    </source>
</evidence>
<feature type="compositionally biased region" description="Polar residues" evidence="3">
    <location>
        <begin position="264"/>
        <end position="286"/>
    </location>
</feature>
<name>A0A9N9IBU0_9GLOM</name>
<dbReference type="InterPro" id="IPR050936">
    <property type="entry name" value="AP-1-like"/>
</dbReference>
<dbReference type="Pfam" id="PF00170">
    <property type="entry name" value="bZIP_1"/>
    <property type="match status" value="1"/>
</dbReference>
<organism evidence="5 6">
    <name type="scientific">Acaulospora morrowiae</name>
    <dbReference type="NCBI Taxonomy" id="94023"/>
    <lineage>
        <taxon>Eukaryota</taxon>
        <taxon>Fungi</taxon>
        <taxon>Fungi incertae sedis</taxon>
        <taxon>Mucoromycota</taxon>
        <taxon>Glomeromycotina</taxon>
        <taxon>Glomeromycetes</taxon>
        <taxon>Diversisporales</taxon>
        <taxon>Acaulosporaceae</taxon>
        <taxon>Acaulospora</taxon>
    </lineage>
</organism>
<dbReference type="GO" id="GO:0001228">
    <property type="term" value="F:DNA-binding transcription activator activity, RNA polymerase II-specific"/>
    <property type="evidence" value="ECO:0007669"/>
    <property type="project" value="TreeGrafter"/>
</dbReference>
<feature type="compositionally biased region" description="Basic and acidic residues" evidence="3">
    <location>
        <begin position="70"/>
        <end position="86"/>
    </location>
</feature>
<sequence length="286" mass="31456">NMGRNTSRPLTNSKRAAQNRAAQRAFRQRKDRYIKDLEAKAKDLDALKKQVDDLLKEKSMMQQTIRRLEAENAKLKGEDVSDEEGRQVFGGNNSNGAGSSNSNYSHYGNSTRDDDDSQLLGDEPWSRHNNKDSGRKGGFGVNDERPGSFFSAGSSSSSTSALNRPGSEYSQRGSGLVLPPGPNTDSSVDPCFRPDYRNANSHSSPSPPSSSSDRNSRAYQHNNSNNNGRSGYPNNEEDTDRVYDDLCELMKTRSRPDLPHNINIWPSQHSPAQQNVVTNGSSTVAG</sequence>
<dbReference type="PROSITE" id="PS00036">
    <property type="entry name" value="BZIP_BASIC"/>
    <property type="match status" value="1"/>
</dbReference>
<keyword evidence="2" id="KW-0539">Nucleus</keyword>
<dbReference type="EMBL" id="CAJVPV010025640">
    <property type="protein sequence ID" value="CAG8729470.1"/>
    <property type="molecule type" value="Genomic_DNA"/>
</dbReference>
<keyword evidence="6" id="KW-1185">Reference proteome</keyword>
<feature type="compositionally biased region" description="Low complexity" evidence="3">
    <location>
        <begin position="15"/>
        <end position="25"/>
    </location>
</feature>
<gene>
    <name evidence="5" type="ORF">AMORRO_LOCUS13907</name>
</gene>
<dbReference type="GO" id="GO:0090575">
    <property type="term" value="C:RNA polymerase II transcription regulator complex"/>
    <property type="evidence" value="ECO:0007669"/>
    <property type="project" value="TreeGrafter"/>
</dbReference>
<dbReference type="OrthoDB" id="2412592at2759"/>
<protein>
    <submittedName>
        <fullName evidence="5">18400_t:CDS:1</fullName>
    </submittedName>
</protein>
<dbReference type="InterPro" id="IPR046347">
    <property type="entry name" value="bZIP_sf"/>
</dbReference>
<feature type="region of interest" description="Disordered" evidence="3">
    <location>
        <begin position="70"/>
        <end position="286"/>
    </location>
</feature>
<dbReference type="AlphaFoldDB" id="A0A9N9IBU0"/>
<reference evidence="5" key="1">
    <citation type="submission" date="2021-06" db="EMBL/GenBank/DDBJ databases">
        <authorList>
            <person name="Kallberg Y."/>
            <person name="Tangrot J."/>
            <person name="Rosling A."/>
        </authorList>
    </citation>
    <scope>NUCLEOTIDE SEQUENCE</scope>
    <source>
        <strain evidence="5">CL551</strain>
    </source>
</reference>
<accession>A0A9N9IBU0</accession>
<evidence type="ECO:0000256" key="1">
    <source>
        <dbReference type="ARBA" id="ARBA00004123"/>
    </source>
</evidence>
<feature type="region of interest" description="Disordered" evidence="3">
    <location>
        <begin position="1"/>
        <end position="30"/>
    </location>
</feature>
<dbReference type="PANTHER" id="PTHR40621">
    <property type="entry name" value="TRANSCRIPTION FACTOR KAPC-RELATED"/>
    <property type="match status" value="1"/>
</dbReference>
<dbReference type="SMART" id="SM00338">
    <property type="entry name" value="BRLZ"/>
    <property type="match status" value="1"/>
</dbReference>
<feature type="domain" description="BZIP" evidence="4">
    <location>
        <begin position="14"/>
        <end position="29"/>
    </location>
</feature>
<dbReference type="PANTHER" id="PTHR40621:SF6">
    <property type="entry name" value="AP-1-LIKE TRANSCRIPTION FACTOR YAP1-RELATED"/>
    <property type="match status" value="1"/>
</dbReference>
<comment type="caution">
    <text evidence="5">The sequence shown here is derived from an EMBL/GenBank/DDBJ whole genome shotgun (WGS) entry which is preliminary data.</text>
</comment>
<evidence type="ECO:0000259" key="4">
    <source>
        <dbReference type="PROSITE" id="PS00036"/>
    </source>
</evidence>
<feature type="compositionally biased region" description="Polar residues" evidence="3">
    <location>
        <begin position="217"/>
        <end position="233"/>
    </location>
</feature>
<feature type="compositionally biased region" description="Polar residues" evidence="3">
    <location>
        <begin position="1"/>
        <end position="14"/>
    </location>
</feature>
<evidence type="ECO:0000256" key="2">
    <source>
        <dbReference type="ARBA" id="ARBA00023242"/>
    </source>
</evidence>
<feature type="compositionally biased region" description="Basic and acidic residues" evidence="3">
    <location>
        <begin position="124"/>
        <end position="135"/>
    </location>
</feature>